<dbReference type="Pfam" id="PF14868">
    <property type="entry name" value="DUF4487"/>
    <property type="match status" value="1"/>
</dbReference>
<dbReference type="Gene3D" id="2.60.40.3210">
    <property type="entry name" value="Zona pellucida, ZP-N domain"/>
    <property type="match status" value="1"/>
</dbReference>
<name>A0ABQ8LN61_LABRO</name>
<protein>
    <recommendedName>
        <fullName evidence="3">ZP domain-containing protein</fullName>
    </recommendedName>
</protein>
<evidence type="ECO:0000259" key="3">
    <source>
        <dbReference type="PROSITE" id="PS51034"/>
    </source>
</evidence>
<dbReference type="SMART" id="SM00241">
    <property type="entry name" value="ZP"/>
    <property type="match status" value="1"/>
</dbReference>
<proteinExistence type="predicted"/>
<dbReference type="EMBL" id="JACTAM010000020">
    <property type="protein sequence ID" value="KAI2652086.1"/>
    <property type="molecule type" value="Genomic_DNA"/>
</dbReference>
<sequence>MALIMGLRQCVLGLLMFVAFDHVCCAKLKARAFQPRMLGSLLREPWKSTQVSYGVQLPRPQLSPLSPSLAASSTQSKEELLGPVRELTWKFPEVPAEPEQPDINFELAQPRPSDSVAVQCWENGVHVEVKQDFFGTGQLLEPSQLSLGGCGVMDMDAAARVLIFHSALQECGSELVATEDELVYIFTIDYRPAALQSTPIVRSSGATIAVECHYPRRQNVSSNDLQPAWIPYVSTKVVEDALVFSLKVMTDEWMFERPSNVFFLGDVLNIQASVKQYNHVPLRIFVDNCVATAGPDVSSAPMYSFIENHGCLTDAKYTGSVSSFLPRVQDDKLQFQLEAFRFQQESSGAIYITCLVKATAASTSQIDEDHKSCSFRGNGWVSLDGNDQVCGCCDTSCGLRTDSVFPKVPGFQWEGKAQVGPLQVWENQRQAKNAHKAHKDSHPTGFIFSRNPRPVLRNEIARCVLRNVNKMSQVTLLDEVSQWNQETCQQELKTVLPKLVISFPDFYHKFISLVVLGIWEEHTNILQIITSRFLPHLSLSELEMGCFSTVLPKVVKVFGSLLGEISKQIGGLCSQNTELHVFLRNILKMMVQILESLSGCVRHVCSFEESFSFDAIRSLPTCILRVLKDTFQHCKDSEVMYSGRLSLVGDLLQGLFKEAYSLQKGLMELLDKINLEDTASEEEVSDISVKYQSLVEDRLHHTDIAFSLCEDLYTSVQNCLELAQQIQQAGLQEVVHCPEYKLFQKATKMCRFFANTLVHYTKEFKAFLAKSCHRFHQLYLQIHRFSPSVCAPSVPPALSEELRVAVLVPMDAMLTQLLSFRPFAESVLDPNHQCSTELCLPQCLLLVSVLGKLSSQPEEALQLWSDGSQFSEESPRWSVFEAVLQSFRRCMLERAVPVWLPGVMLRGQAQGRVSLHQHVCVHMCACVAVLPAQHFPSLEQSLLAAVLQADTQTAVLATDVWCFLARYGTAELCFHHVQLIAHLIRSCPGEGYQLFHLALLLRRLLFLMTPKHQVEFVERFLPAQEENLCVWRHALLRCLCAEARMRVEEEVLAGASVVLQEWQNSGYRMGHIPRLNRILGCVLMLMGGSNLQAECEVSSVKIISQLWSRMSSNQVQVHPPLQCTVKLLLSISAVLIKSVEPHVIIQAVSCLSGLNIQKCPDDLLLAALEFLASMGKVFISPDNQCQVLPRTSGMFNGLLTHPSWLILHHVLEAFGLFAEITNHEEVISQTLTSEEIKTKVLNFLSKTVSNQESEEARLERLKEWRRIIEKHCEQLECENNTPVHTPLTEEPCPKRARQETKVEEEYERYLQTAESALKALQTIVGPDHSPSPPQWVRIRLQVLQTLITQINTTTVEQP</sequence>
<evidence type="ECO:0000256" key="2">
    <source>
        <dbReference type="SAM" id="SignalP"/>
    </source>
</evidence>
<dbReference type="PANTHER" id="PTHR16071">
    <property type="entry name" value="CHROMOSOME 1 OPEN READING FRAME 112"/>
    <property type="match status" value="1"/>
</dbReference>
<dbReference type="Pfam" id="PF00100">
    <property type="entry name" value="Zona_pellucida"/>
    <property type="match status" value="1"/>
</dbReference>
<dbReference type="InterPro" id="IPR027902">
    <property type="entry name" value="DUF4487"/>
</dbReference>
<dbReference type="InterPro" id="IPR042235">
    <property type="entry name" value="ZP-C_dom"/>
</dbReference>
<keyword evidence="5" id="KW-1185">Reference proteome</keyword>
<reference evidence="4 5" key="1">
    <citation type="submission" date="2022-01" db="EMBL/GenBank/DDBJ databases">
        <title>A high-quality chromosome-level genome assembly of rohu carp, Labeo rohita.</title>
        <authorList>
            <person name="Arick M.A. II"/>
            <person name="Hsu C.-Y."/>
            <person name="Magbanua Z."/>
            <person name="Pechanova O."/>
            <person name="Grover C."/>
            <person name="Miller E."/>
            <person name="Thrash A."/>
            <person name="Ezzel L."/>
            <person name="Alam S."/>
            <person name="Benzie J."/>
            <person name="Hamilton M."/>
            <person name="Karsi A."/>
            <person name="Lawrence M.L."/>
            <person name="Peterson D.G."/>
        </authorList>
    </citation>
    <scope>NUCLEOTIDE SEQUENCE [LARGE SCALE GENOMIC DNA]</scope>
    <source>
        <strain evidence="5">BAU-BD-2019</strain>
        <tissue evidence="4">Blood</tissue>
    </source>
</reference>
<dbReference type="PANTHER" id="PTHR16071:SF2">
    <property type="entry name" value="FIGNL1-INTERACTING REGULATOR OF RECOMBINATION AND MITOSIS"/>
    <property type="match status" value="1"/>
</dbReference>
<accession>A0ABQ8LN61</accession>
<evidence type="ECO:0000313" key="5">
    <source>
        <dbReference type="Proteomes" id="UP000830375"/>
    </source>
</evidence>
<dbReference type="Proteomes" id="UP000830375">
    <property type="component" value="Unassembled WGS sequence"/>
</dbReference>
<comment type="caution">
    <text evidence="4">The sequence shown here is derived from an EMBL/GenBank/DDBJ whole genome shotgun (WGS) entry which is preliminary data.</text>
</comment>
<dbReference type="Pfam" id="PF23344">
    <property type="entry name" value="ZP-N"/>
    <property type="match status" value="1"/>
</dbReference>
<dbReference type="InterPro" id="IPR001507">
    <property type="entry name" value="ZP_dom"/>
</dbReference>
<keyword evidence="2" id="KW-0732">Signal</keyword>
<evidence type="ECO:0000256" key="1">
    <source>
        <dbReference type="ARBA" id="ARBA00023157"/>
    </source>
</evidence>
<dbReference type="InterPro" id="IPR055355">
    <property type="entry name" value="ZP-C"/>
</dbReference>
<organism evidence="4 5">
    <name type="scientific">Labeo rohita</name>
    <name type="common">Indian major carp</name>
    <name type="synonym">Cyprinus rohita</name>
    <dbReference type="NCBI Taxonomy" id="84645"/>
    <lineage>
        <taxon>Eukaryota</taxon>
        <taxon>Metazoa</taxon>
        <taxon>Chordata</taxon>
        <taxon>Craniata</taxon>
        <taxon>Vertebrata</taxon>
        <taxon>Euteleostomi</taxon>
        <taxon>Actinopterygii</taxon>
        <taxon>Neopterygii</taxon>
        <taxon>Teleostei</taxon>
        <taxon>Ostariophysi</taxon>
        <taxon>Cypriniformes</taxon>
        <taxon>Cyprinidae</taxon>
        <taxon>Labeoninae</taxon>
        <taxon>Labeonini</taxon>
        <taxon>Labeo</taxon>
    </lineage>
</organism>
<feature type="chain" id="PRO_5046969900" description="ZP domain-containing protein" evidence="2">
    <location>
        <begin position="26"/>
        <end position="1358"/>
    </location>
</feature>
<dbReference type="InterPro" id="IPR055356">
    <property type="entry name" value="ZP-N"/>
</dbReference>
<feature type="signal peptide" evidence="2">
    <location>
        <begin position="1"/>
        <end position="25"/>
    </location>
</feature>
<evidence type="ECO:0000313" key="4">
    <source>
        <dbReference type="EMBL" id="KAI2652086.1"/>
    </source>
</evidence>
<feature type="domain" description="ZP" evidence="3">
    <location>
        <begin position="119"/>
        <end position="380"/>
    </location>
</feature>
<keyword evidence="1" id="KW-1015">Disulfide bond</keyword>
<gene>
    <name evidence="4" type="ORF">H4Q32_014919</name>
</gene>
<dbReference type="PROSITE" id="PS51034">
    <property type="entry name" value="ZP_2"/>
    <property type="match status" value="1"/>
</dbReference>
<dbReference type="Gene3D" id="2.60.40.4100">
    <property type="entry name" value="Zona pellucida, ZP-C domain"/>
    <property type="match status" value="1"/>
</dbReference>